<evidence type="ECO:0000259" key="11">
    <source>
        <dbReference type="PROSITE" id="PS50865"/>
    </source>
</evidence>
<evidence type="ECO:0000259" key="10">
    <source>
        <dbReference type="PROSITE" id="PS50280"/>
    </source>
</evidence>
<evidence type="ECO:0000256" key="5">
    <source>
        <dbReference type="ARBA" id="ARBA00022771"/>
    </source>
</evidence>
<dbReference type="PROSITE" id="PS50005">
    <property type="entry name" value="TPR"/>
    <property type="match status" value="1"/>
</dbReference>
<dbReference type="Gene3D" id="1.25.40.10">
    <property type="entry name" value="Tetratricopeptide repeat domain"/>
    <property type="match status" value="2"/>
</dbReference>
<organism evidence="12 13">
    <name type="scientific">Crassostrea virginica</name>
    <name type="common">Eastern oyster</name>
    <dbReference type="NCBI Taxonomy" id="6565"/>
    <lineage>
        <taxon>Eukaryota</taxon>
        <taxon>Metazoa</taxon>
        <taxon>Spiralia</taxon>
        <taxon>Lophotrochozoa</taxon>
        <taxon>Mollusca</taxon>
        <taxon>Bivalvia</taxon>
        <taxon>Autobranchia</taxon>
        <taxon>Pteriomorphia</taxon>
        <taxon>Ostreida</taxon>
        <taxon>Ostreoidea</taxon>
        <taxon>Ostreidae</taxon>
        <taxon>Crassostrea</taxon>
    </lineage>
</organism>
<keyword evidence="3" id="KW-0949">S-adenosyl-L-methionine</keyword>
<dbReference type="RefSeq" id="XP_022341566.1">
    <property type="nucleotide sequence ID" value="XM_022485858.1"/>
</dbReference>
<dbReference type="GO" id="GO:0008270">
    <property type="term" value="F:zinc ion binding"/>
    <property type="evidence" value="ECO:0007669"/>
    <property type="project" value="UniProtKB-KW"/>
</dbReference>
<keyword evidence="4" id="KW-0479">Metal-binding</keyword>
<protein>
    <submittedName>
        <fullName evidence="13">Uncharacterized protein LOC111135628</fullName>
    </submittedName>
</protein>
<dbReference type="PROSITE" id="PS01360">
    <property type="entry name" value="ZF_MYND_1"/>
    <property type="match status" value="1"/>
</dbReference>
<evidence type="ECO:0000256" key="8">
    <source>
        <dbReference type="PROSITE-ProRule" id="PRU00339"/>
    </source>
</evidence>
<dbReference type="SMART" id="SM00028">
    <property type="entry name" value="TPR"/>
    <property type="match status" value="3"/>
</dbReference>
<dbReference type="OrthoDB" id="438641at2759"/>
<dbReference type="KEGG" id="cvn:111135628"/>
<feature type="domain" description="MYND-type" evidence="11">
    <location>
        <begin position="679"/>
        <end position="721"/>
    </location>
</feature>
<dbReference type="InterPro" id="IPR011990">
    <property type="entry name" value="TPR-like_helical_dom_sf"/>
</dbReference>
<evidence type="ECO:0000313" key="12">
    <source>
        <dbReference type="Proteomes" id="UP000694844"/>
    </source>
</evidence>
<dbReference type="CDD" id="cd20071">
    <property type="entry name" value="SET_SMYD"/>
    <property type="match status" value="1"/>
</dbReference>
<feature type="region of interest" description="Disordered" evidence="9">
    <location>
        <begin position="725"/>
        <end position="748"/>
    </location>
</feature>
<dbReference type="InterPro" id="IPR002893">
    <property type="entry name" value="Znf_MYND"/>
</dbReference>
<keyword evidence="2" id="KW-0808">Transferase</keyword>
<dbReference type="GO" id="GO:0032259">
    <property type="term" value="P:methylation"/>
    <property type="evidence" value="ECO:0007669"/>
    <property type="project" value="UniProtKB-KW"/>
</dbReference>
<keyword evidence="8" id="KW-0802">TPR repeat</keyword>
<gene>
    <name evidence="13" type="primary">LOC111135628</name>
</gene>
<dbReference type="Pfam" id="PF13432">
    <property type="entry name" value="TPR_16"/>
    <property type="match status" value="1"/>
</dbReference>
<dbReference type="InterPro" id="IPR046341">
    <property type="entry name" value="SET_dom_sf"/>
</dbReference>
<feature type="domain" description="SET" evidence="10">
    <location>
        <begin position="310"/>
        <end position="643"/>
    </location>
</feature>
<dbReference type="Proteomes" id="UP000694844">
    <property type="component" value="Chromosome 5"/>
</dbReference>
<dbReference type="InterPro" id="IPR001214">
    <property type="entry name" value="SET_dom"/>
</dbReference>
<dbReference type="InterPro" id="IPR019734">
    <property type="entry name" value="TPR_rpt"/>
</dbReference>
<reference evidence="13" key="1">
    <citation type="submission" date="2025-08" db="UniProtKB">
        <authorList>
            <consortium name="RefSeq"/>
        </authorList>
    </citation>
    <scope>IDENTIFICATION</scope>
    <source>
        <tissue evidence="13">Whole sample</tissue>
    </source>
</reference>
<evidence type="ECO:0000256" key="6">
    <source>
        <dbReference type="ARBA" id="ARBA00022833"/>
    </source>
</evidence>
<dbReference type="Pfam" id="PF01753">
    <property type="entry name" value="zf-MYND"/>
    <property type="match status" value="2"/>
</dbReference>
<keyword evidence="1" id="KW-0489">Methyltransferase</keyword>
<dbReference type="SUPFAM" id="SSF82199">
    <property type="entry name" value="SET domain"/>
    <property type="match status" value="1"/>
</dbReference>
<dbReference type="Pfam" id="PF00856">
    <property type="entry name" value="SET"/>
    <property type="match status" value="1"/>
</dbReference>
<dbReference type="PANTHER" id="PTHR46402">
    <property type="entry name" value="SET AND MYND DOMAIN-CONTAINING PROTEIN 5"/>
    <property type="match status" value="1"/>
</dbReference>
<dbReference type="Gene3D" id="6.10.140.2220">
    <property type="match status" value="2"/>
</dbReference>
<dbReference type="PANTHER" id="PTHR46402:SF2">
    <property type="entry name" value="HISTONE-LYSINE N-TRIMETHYLTRANSFERASE SMYD5"/>
    <property type="match status" value="1"/>
</dbReference>
<dbReference type="PROSITE" id="PS50865">
    <property type="entry name" value="ZF_MYND_2"/>
    <property type="match status" value="2"/>
</dbReference>
<evidence type="ECO:0000256" key="7">
    <source>
        <dbReference type="PROSITE-ProRule" id="PRU00134"/>
    </source>
</evidence>
<keyword evidence="6" id="KW-0862">Zinc</keyword>
<feature type="repeat" description="TPR" evidence="8">
    <location>
        <begin position="37"/>
        <end position="70"/>
    </location>
</feature>
<keyword evidence="12" id="KW-1185">Reference proteome</keyword>
<dbReference type="AlphaFoldDB" id="A0A8B8ENR4"/>
<evidence type="ECO:0000256" key="3">
    <source>
        <dbReference type="ARBA" id="ARBA00022691"/>
    </source>
</evidence>
<dbReference type="PROSITE" id="PS50280">
    <property type="entry name" value="SET"/>
    <property type="match status" value="1"/>
</dbReference>
<name>A0A8B8ENR4_CRAVI</name>
<evidence type="ECO:0000313" key="13">
    <source>
        <dbReference type="RefSeq" id="XP_022341566.1"/>
    </source>
</evidence>
<feature type="domain" description="MYND-type" evidence="11">
    <location>
        <begin position="355"/>
        <end position="422"/>
    </location>
</feature>
<dbReference type="Gene3D" id="2.170.270.10">
    <property type="entry name" value="SET domain"/>
    <property type="match status" value="1"/>
</dbReference>
<dbReference type="SUPFAM" id="SSF144232">
    <property type="entry name" value="HIT/MYND zinc finger-like"/>
    <property type="match status" value="2"/>
</dbReference>
<accession>A0A8B8ENR4</accession>
<dbReference type="GeneID" id="111135628"/>
<evidence type="ECO:0000256" key="4">
    <source>
        <dbReference type="ARBA" id="ARBA00022723"/>
    </source>
</evidence>
<evidence type="ECO:0000256" key="2">
    <source>
        <dbReference type="ARBA" id="ARBA00022679"/>
    </source>
</evidence>
<proteinExistence type="predicted"/>
<keyword evidence="5 7" id="KW-0863">Zinc-finger</keyword>
<dbReference type="SUPFAM" id="SSF48452">
    <property type="entry name" value="TPR-like"/>
    <property type="match status" value="2"/>
</dbReference>
<evidence type="ECO:0000256" key="1">
    <source>
        <dbReference type="ARBA" id="ARBA00022603"/>
    </source>
</evidence>
<sequence length="748" mass="85420">MAEDTLEKTANEDFEAGKYRESAEKYSKLIQENPACPRYYLKRGECYLRSKNYDDALKDAQKASSMDERSIELAMLGGKASTKLQKFEEAYRFYKIGVEIDSTHAALVEALRELQRAILDEYELEGGEDGDKGYSAVDFCSQDPYPGDDKLLQMEQTILEDKHNIRDTTAWADHGDGGEFRNQASEAAIEAHHLMVAGKLEEAAKKFTFAVETEPNNAILRRLRSEAYYLMDDKINALRDLWAIPKKERRVEVWRLGGQILHDLHLPLHAELWFKMATRLTEGKDEGVKVLFQRTRIQRMYASLCNSLPVDVEFSDFGKCVVAKKLVKEGQELFTEKPLIKGQVLDKANNFRLSCDNCAASLLTAEDYFGGNLKTMDTDLRELVTECWPDIPTVCCDKCQKVRYCSDDCRRQAWVSQHELICPARNEATRKLHQISLDLGYGVAQDGVWKNLWDAHFSPMFLARVWSSIILAAKHMMKESGGKAPTADQWAKARSPFRKFIAFGSCSAADSMPSILQLMREIFQDCGDGVQYKITDNEFNGRYFQAVCNLQTFSSPITPYHRFMTQVSKLDPVDTRGVRMLKYLQDVPHLNTYCGLFQIQASLNHSCNNNVQVMDAEIEGYGGVKVVAKTDIKEGDELFTTYIDTSMPRKLRRAWLFRSFNFWCHCRRCEFEGDGPDYCTECKKKAENETSFPACGQCHRAWYCSVPCQKSAWRRGHKKICRKTENKVDPDPVGEQEPAESPSEELAR</sequence>
<evidence type="ECO:0000256" key="9">
    <source>
        <dbReference type="SAM" id="MobiDB-lite"/>
    </source>
</evidence>
<dbReference type="GO" id="GO:0045814">
    <property type="term" value="P:negative regulation of gene expression, epigenetic"/>
    <property type="evidence" value="ECO:0007669"/>
    <property type="project" value="TreeGrafter"/>
</dbReference>
<dbReference type="GO" id="GO:0042799">
    <property type="term" value="F:histone H4K20 methyltransferase activity"/>
    <property type="evidence" value="ECO:0007669"/>
    <property type="project" value="TreeGrafter"/>
</dbReference>